<accession>A0A512N883</accession>
<feature type="transmembrane region" description="Helical" evidence="14">
    <location>
        <begin position="247"/>
        <end position="267"/>
    </location>
</feature>
<dbReference type="GO" id="GO:0008360">
    <property type="term" value="P:regulation of cell shape"/>
    <property type="evidence" value="ECO:0007669"/>
    <property type="project" value="UniProtKB-KW"/>
</dbReference>
<sequence>MDLTLIWKTVLIGVVEGLTEFLPVSSTGHIILAEEVLGFQGPPGKVFEIVIQLGAILAVCFLYRQKIFATVQGVLKRDPVSLRFAAAIVIAFLPAAVIGVAAHKYIKSVLFNPTVVAVALIVGGIAILVIERYAQRPRMKSLDEVDLKTALYIGLCQCLAMIPGVSRAGSTIMGARVFRVDRATAAEFSFFLAMPTMIGASVYDLYKNWSSLDWHGSGTIAIGFVTAFVCALLVVRPFVRFISRHGFGVFAWYRIALGALALALIVMH</sequence>
<dbReference type="HAMAP" id="MF_01006">
    <property type="entry name" value="Undec_diphosphatase"/>
    <property type="match status" value="1"/>
</dbReference>
<keyword evidence="9 14" id="KW-0472">Membrane</keyword>
<dbReference type="Pfam" id="PF02673">
    <property type="entry name" value="BacA"/>
    <property type="match status" value="1"/>
</dbReference>
<evidence type="ECO:0000256" key="4">
    <source>
        <dbReference type="ARBA" id="ARBA00021581"/>
    </source>
</evidence>
<keyword evidence="10 14" id="KW-0046">Antibiotic resistance</keyword>
<feature type="transmembrane region" description="Helical" evidence="14">
    <location>
        <begin position="109"/>
        <end position="130"/>
    </location>
</feature>
<dbReference type="OrthoDB" id="9808289at2"/>
<evidence type="ECO:0000256" key="5">
    <source>
        <dbReference type="ARBA" id="ARBA00022475"/>
    </source>
</evidence>
<feature type="transmembrane region" description="Helical" evidence="14">
    <location>
        <begin position="215"/>
        <end position="235"/>
    </location>
</feature>
<comment type="function">
    <text evidence="14">Catalyzes the dephosphorylation of undecaprenyl diphosphate (UPP). Confers resistance to bacitracin.</text>
</comment>
<dbReference type="EMBL" id="BKAJ01000035">
    <property type="protein sequence ID" value="GEP55187.1"/>
    <property type="molecule type" value="Genomic_DNA"/>
</dbReference>
<evidence type="ECO:0000313" key="15">
    <source>
        <dbReference type="EMBL" id="GEP55187.1"/>
    </source>
</evidence>
<keyword evidence="16" id="KW-1185">Reference proteome</keyword>
<feature type="transmembrane region" description="Helical" evidence="14">
    <location>
        <begin position="46"/>
        <end position="63"/>
    </location>
</feature>
<dbReference type="RefSeq" id="WP_147149290.1">
    <property type="nucleotide sequence ID" value="NZ_BKAJ01000035.1"/>
</dbReference>
<evidence type="ECO:0000256" key="13">
    <source>
        <dbReference type="ARBA" id="ARBA00047594"/>
    </source>
</evidence>
<keyword evidence="14" id="KW-0961">Cell wall biogenesis/degradation</keyword>
<comment type="subcellular location">
    <subcellularLocation>
        <location evidence="1 14">Cell membrane</location>
        <topology evidence="1 14">Multi-pass membrane protein</topology>
    </subcellularLocation>
</comment>
<evidence type="ECO:0000256" key="10">
    <source>
        <dbReference type="ARBA" id="ARBA00023251"/>
    </source>
</evidence>
<feature type="transmembrane region" description="Helical" evidence="14">
    <location>
        <begin position="183"/>
        <end position="203"/>
    </location>
</feature>
<protein>
    <recommendedName>
        <fullName evidence="4 14">Undecaprenyl-diphosphatase</fullName>
        <ecNumber evidence="3 14">3.6.1.27</ecNumber>
    </recommendedName>
    <alternativeName>
        <fullName evidence="12 14">Bacitracin resistance protein</fullName>
    </alternativeName>
    <alternativeName>
        <fullName evidence="11 14">Undecaprenyl pyrophosphate phosphatase</fullName>
    </alternativeName>
</protein>
<comment type="caution">
    <text evidence="15">The sequence shown here is derived from an EMBL/GenBank/DDBJ whole genome shotgun (WGS) entry which is preliminary data.</text>
</comment>
<gene>
    <name evidence="15" type="primary">uppP2</name>
    <name evidence="14" type="synonym">uppP</name>
    <name evidence="15" type="ORF">RSO01_23530</name>
</gene>
<dbReference type="NCBIfam" id="NF001390">
    <property type="entry name" value="PRK00281.1-4"/>
    <property type="match status" value="1"/>
</dbReference>
<keyword evidence="8 14" id="KW-1133">Transmembrane helix</keyword>
<dbReference type="GO" id="GO:0071555">
    <property type="term" value="P:cell wall organization"/>
    <property type="evidence" value="ECO:0007669"/>
    <property type="project" value="UniProtKB-KW"/>
</dbReference>
<dbReference type="NCBIfam" id="TIGR00753">
    <property type="entry name" value="undec_PP_bacA"/>
    <property type="match status" value="1"/>
</dbReference>
<dbReference type="InterPro" id="IPR003824">
    <property type="entry name" value="UppP"/>
</dbReference>
<keyword evidence="7 14" id="KW-0378">Hydrolase</keyword>
<evidence type="ECO:0000313" key="16">
    <source>
        <dbReference type="Proteomes" id="UP000321058"/>
    </source>
</evidence>
<comment type="similarity">
    <text evidence="2 14">Belongs to the UppP family.</text>
</comment>
<comment type="catalytic activity">
    <reaction evidence="13 14">
        <text>di-trans,octa-cis-undecaprenyl diphosphate + H2O = di-trans,octa-cis-undecaprenyl phosphate + phosphate + H(+)</text>
        <dbReference type="Rhea" id="RHEA:28094"/>
        <dbReference type="ChEBI" id="CHEBI:15377"/>
        <dbReference type="ChEBI" id="CHEBI:15378"/>
        <dbReference type="ChEBI" id="CHEBI:43474"/>
        <dbReference type="ChEBI" id="CHEBI:58405"/>
        <dbReference type="ChEBI" id="CHEBI:60392"/>
        <dbReference type="EC" id="3.6.1.27"/>
    </reaction>
</comment>
<evidence type="ECO:0000256" key="7">
    <source>
        <dbReference type="ARBA" id="ARBA00022801"/>
    </source>
</evidence>
<dbReference type="NCBIfam" id="NF001389">
    <property type="entry name" value="PRK00281.1-2"/>
    <property type="match status" value="1"/>
</dbReference>
<feature type="transmembrane region" description="Helical" evidence="14">
    <location>
        <begin position="84"/>
        <end position="103"/>
    </location>
</feature>
<organism evidence="15 16">
    <name type="scientific">Reyranella soli</name>
    <dbReference type="NCBI Taxonomy" id="1230389"/>
    <lineage>
        <taxon>Bacteria</taxon>
        <taxon>Pseudomonadati</taxon>
        <taxon>Pseudomonadota</taxon>
        <taxon>Alphaproteobacteria</taxon>
        <taxon>Hyphomicrobiales</taxon>
        <taxon>Reyranellaceae</taxon>
        <taxon>Reyranella</taxon>
    </lineage>
</organism>
<keyword evidence="6 14" id="KW-0812">Transmembrane</keyword>
<evidence type="ECO:0000256" key="9">
    <source>
        <dbReference type="ARBA" id="ARBA00023136"/>
    </source>
</evidence>
<keyword evidence="14" id="KW-0133">Cell shape</keyword>
<dbReference type="GO" id="GO:0009252">
    <property type="term" value="P:peptidoglycan biosynthetic process"/>
    <property type="evidence" value="ECO:0007669"/>
    <property type="project" value="UniProtKB-KW"/>
</dbReference>
<comment type="miscellaneous">
    <text evidence="14">Bacitracin is thought to be involved in the inhibition of peptidoglycan synthesis by sequestering undecaprenyl diphosphate, thereby reducing the pool of lipid carrier available.</text>
</comment>
<reference evidence="15 16" key="1">
    <citation type="submission" date="2019-07" db="EMBL/GenBank/DDBJ databases">
        <title>Whole genome shotgun sequence of Reyranella soli NBRC 108950.</title>
        <authorList>
            <person name="Hosoyama A."/>
            <person name="Uohara A."/>
            <person name="Ohji S."/>
            <person name="Ichikawa N."/>
        </authorList>
    </citation>
    <scope>NUCLEOTIDE SEQUENCE [LARGE SCALE GENOMIC DNA]</scope>
    <source>
        <strain evidence="15 16">NBRC 108950</strain>
    </source>
</reference>
<evidence type="ECO:0000256" key="1">
    <source>
        <dbReference type="ARBA" id="ARBA00004651"/>
    </source>
</evidence>
<dbReference type="PANTHER" id="PTHR30622">
    <property type="entry name" value="UNDECAPRENYL-DIPHOSPHATASE"/>
    <property type="match status" value="1"/>
</dbReference>
<keyword evidence="5 14" id="KW-1003">Cell membrane</keyword>
<evidence type="ECO:0000256" key="8">
    <source>
        <dbReference type="ARBA" id="ARBA00022989"/>
    </source>
</evidence>
<evidence type="ECO:0000256" key="3">
    <source>
        <dbReference type="ARBA" id="ARBA00012374"/>
    </source>
</evidence>
<dbReference type="GO" id="GO:0005886">
    <property type="term" value="C:plasma membrane"/>
    <property type="evidence" value="ECO:0007669"/>
    <property type="project" value="UniProtKB-SubCell"/>
</dbReference>
<dbReference type="EC" id="3.6.1.27" evidence="3 14"/>
<dbReference type="GO" id="GO:0050380">
    <property type="term" value="F:undecaprenyl-diphosphatase activity"/>
    <property type="evidence" value="ECO:0007669"/>
    <property type="project" value="UniProtKB-UniRule"/>
</dbReference>
<keyword evidence="14" id="KW-0573">Peptidoglycan synthesis</keyword>
<evidence type="ECO:0000256" key="2">
    <source>
        <dbReference type="ARBA" id="ARBA00010621"/>
    </source>
</evidence>
<dbReference type="PANTHER" id="PTHR30622:SF3">
    <property type="entry name" value="UNDECAPRENYL-DIPHOSPHATASE"/>
    <property type="match status" value="1"/>
</dbReference>
<dbReference type="Proteomes" id="UP000321058">
    <property type="component" value="Unassembled WGS sequence"/>
</dbReference>
<evidence type="ECO:0000256" key="12">
    <source>
        <dbReference type="ARBA" id="ARBA00032932"/>
    </source>
</evidence>
<proteinExistence type="inferred from homology"/>
<evidence type="ECO:0000256" key="6">
    <source>
        <dbReference type="ARBA" id="ARBA00022692"/>
    </source>
</evidence>
<evidence type="ECO:0000256" key="11">
    <source>
        <dbReference type="ARBA" id="ARBA00032707"/>
    </source>
</evidence>
<dbReference type="AlphaFoldDB" id="A0A512N883"/>
<name>A0A512N883_9HYPH</name>
<evidence type="ECO:0000256" key="14">
    <source>
        <dbReference type="HAMAP-Rule" id="MF_01006"/>
    </source>
</evidence>
<dbReference type="GO" id="GO:0046677">
    <property type="term" value="P:response to antibiotic"/>
    <property type="evidence" value="ECO:0007669"/>
    <property type="project" value="UniProtKB-UniRule"/>
</dbReference>